<evidence type="ECO:0000313" key="2">
    <source>
        <dbReference type="EMBL" id="KAK0460876.1"/>
    </source>
</evidence>
<accession>A0AA39N8A7</accession>
<sequence length="159" mass="17814">MLSLSTHGHVHRPVFQKENNVQKRGNRAKDRQGSQDSESVQCQGTRRVRDGCCQSTHVWRNQKTACGYAIRERVFSWKPGCMDGCDGESTRPEDGAVCCRVGTKNVKWTRVIKSVCAVKVDDARTGKDGKIKLKDEEYTYGHKASQNAMHSGEAIRVIC</sequence>
<name>A0AA39N8A7_9AGAR</name>
<organism evidence="2 3">
    <name type="scientific">Armillaria novae-zelandiae</name>
    <dbReference type="NCBI Taxonomy" id="153914"/>
    <lineage>
        <taxon>Eukaryota</taxon>
        <taxon>Fungi</taxon>
        <taxon>Dikarya</taxon>
        <taxon>Basidiomycota</taxon>
        <taxon>Agaricomycotina</taxon>
        <taxon>Agaricomycetes</taxon>
        <taxon>Agaricomycetidae</taxon>
        <taxon>Agaricales</taxon>
        <taxon>Marasmiineae</taxon>
        <taxon>Physalacriaceae</taxon>
        <taxon>Armillaria</taxon>
    </lineage>
</organism>
<feature type="region of interest" description="Disordered" evidence="1">
    <location>
        <begin position="1"/>
        <end position="42"/>
    </location>
</feature>
<dbReference type="AlphaFoldDB" id="A0AA39N8A7"/>
<reference evidence="2" key="1">
    <citation type="submission" date="2023-06" db="EMBL/GenBank/DDBJ databases">
        <authorList>
            <consortium name="Lawrence Berkeley National Laboratory"/>
            <person name="Ahrendt S."/>
            <person name="Sahu N."/>
            <person name="Indic B."/>
            <person name="Wong-Bajracharya J."/>
            <person name="Merenyi Z."/>
            <person name="Ke H.-M."/>
            <person name="Monk M."/>
            <person name="Kocsube S."/>
            <person name="Drula E."/>
            <person name="Lipzen A."/>
            <person name="Balint B."/>
            <person name="Henrissat B."/>
            <person name="Andreopoulos B."/>
            <person name="Martin F.M."/>
            <person name="Harder C.B."/>
            <person name="Rigling D."/>
            <person name="Ford K.L."/>
            <person name="Foster G.D."/>
            <person name="Pangilinan J."/>
            <person name="Papanicolaou A."/>
            <person name="Barry K."/>
            <person name="LaButti K."/>
            <person name="Viragh M."/>
            <person name="Koriabine M."/>
            <person name="Yan M."/>
            <person name="Riley R."/>
            <person name="Champramary S."/>
            <person name="Plett K.L."/>
            <person name="Tsai I.J."/>
            <person name="Slot J."/>
            <person name="Sipos G."/>
            <person name="Plett J."/>
            <person name="Nagy L.G."/>
            <person name="Grigoriev I.V."/>
        </authorList>
    </citation>
    <scope>NUCLEOTIDE SEQUENCE</scope>
    <source>
        <strain evidence="2">ICMP 16352</strain>
    </source>
</reference>
<dbReference type="Proteomes" id="UP001175227">
    <property type="component" value="Unassembled WGS sequence"/>
</dbReference>
<evidence type="ECO:0000256" key="1">
    <source>
        <dbReference type="SAM" id="MobiDB-lite"/>
    </source>
</evidence>
<protein>
    <submittedName>
        <fullName evidence="2">Uncharacterized protein</fullName>
    </submittedName>
</protein>
<keyword evidence="3" id="KW-1185">Reference proteome</keyword>
<gene>
    <name evidence="2" type="ORF">IW261DRAFT_264055</name>
</gene>
<comment type="caution">
    <text evidence="2">The sequence shown here is derived from an EMBL/GenBank/DDBJ whole genome shotgun (WGS) entry which is preliminary data.</text>
</comment>
<proteinExistence type="predicted"/>
<dbReference type="EMBL" id="JAUEPR010000157">
    <property type="protein sequence ID" value="KAK0460876.1"/>
    <property type="molecule type" value="Genomic_DNA"/>
</dbReference>
<evidence type="ECO:0000313" key="3">
    <source>
        <dbReference type="Proteomes" id="UP001175227"/>
    </source>
</evidence>